<reference evidence="2 3" key="1">
    <citation type="submission" date="2016-09" db="EMBL/GenBank/DDBJ databases">
        <authorList>
            <person name="Doonan J."/>
            <person name="Pachebat J.A."/>
            <person name="Golyshin P.N."/>
            <person name="Denman S."/>
            <person name="Mcdonald J.E."/>
        </authorList>
    </citation>
    <scope>NUCLEOTIDE SEQUENCE [LARGE SCALE GENOMIC DNA]</scope>
    <source>
        <strain evidence="2 3">FRB141</strain>
    </source>
</reference>
<dbReference type="KEGG" id="bgj:AWC36_11815"/>
<feature type="region of interest" description="Disordered" evidence="1">
    <location>
        <begin position="44"/>
        <end position="68"/>
    </location>
</feature>
<organism evidence="2 3">
    <name type="scientific">Brenneria goodwinii</name>
    <dbReference type="NCBI Taxonomy" id="1109412"/>
    <lineage>
        <taxon>Bacteria</taxon>
        <taxon>Pseudomonadati</taxon>
        <taxon>Pseudomonadota</taxon>
        <taxon>Gammaproteobacteria</taxon>
        <taxon>Enterobacterales</taxon>
        <taxon>Pectobacteriaceae</taxon>
        <taxon>Brenneria</taxon>
    </lineage>
</organism>
<dbReference type="EMBL" id="MJLX01000031">
    <property type="protein sequence ID" value="RLM22899.1"/>
    <property type="molecule type" value="Genomic_DNA"/>
</dbReference>
<dbReference type="Proteomes" id="UP000285972">
    <property type="component" value="Unassembled WGS sequence"/>
</dbReference>
<comment type="caution">
    <text evidence="2">The sequence shown here is derived from an EMBL/GenBank/DDBJ whole genome shotgun (WGS) entry which is preliminary data.</text>
</comment>
<dbReference type="AlphaFoldDB" id="A0AAE8JMM0"/>
<gene>
    <name evidence="2" type="ORF">BIY26_12440</name>
</gene>
<proteinExistence type="predicted"/>
<evidence type="ECO:0000313" key="2">
    <source>
        <dbReference type="EMBL" id="RLM22899.1"/>
    </source>
</evidence>
<evidence type="ECO:0000313" key="3">
    <source>
        <dbReference type="Proteomes" id="UP000285972"/>
    </source>
</evidence>
<protein>
    <submittedName>
        <fullName evidence="2">Uncharacterized protein</fullName>
    </submittedName>
</protein>
<name>A0AAE8JMM0_9GAMM</name>
<evidence type="ECO:0000256" key="1">
    <source>
        <dbReference type="SAM" id="MobiDB-lite"/>
    </source>
</evidence>
<accession>A0AAE8JMM0</accession>
<sequence length="68" mass="7798">MFFILNKIAKKKHEVALFLRKNGILFIRLKTRILSQAQRLANPAKMNNQDVDKSAKTYGDMGKRLGHA</sequence>